<organism evidence="1 2">
    <name type="scientific">Austropuccinia psidii MF-1</name>
    <dbReference type="NCBI Taxonomy" id="1389203"/>
    <lineage>
        <taxon>Eukaryota</taxon>
        <taxon>Fungi</taxon>
        <taxon>Dikarya</taxon>
        <taxon>Basidiomycota</taxon>
        <taxon>Pucciniomycotina</taxon>
        <taxon>Pucciniomycetes</taxon>
        <taxon>Pucciniales</taxon>
        <taxon>Sphaerophragmiaceae</taxon>
        <taxon>Austropuccinia</taxon>
    </lineage>
</organism>
<gene>
    <name evidence="1" type="ORF">O181_119202</name>
</gene>
<dbReference type="Proteomes" id="UP000765509">
    <property type="component" value="Unassembled WGS sequence"/>
</dbReference>
<proteinExistence type="predicted"/>
<dbReference type="EMBL" id="AVOT02105192">
    <property type="protein sequence ID" value="MBW0579487.1"/>
    <property type="molecule type" value="Genomic_DNA"/>
</dbReference>
<name>A0A9Q3Q155_9BASI</name>
<evidence type="ECO:0000313" key="1">
    <source>
        <dbReference type="EMBL" id="MBW0579487.1"/>
    </source>
</evidence>
<sequence>MSLKAKTHINTIHDVWVITAHGVRQWFGMLIFVHEMTSTPQPSHLTPLPFLLPCMNWLCNHPLIISMRRQSMLPLLPPHLHDHPSLRFRTPTESSLPLTMLMLLQEPQDMPPALPPHVHPHPFLCFCTPTAYHPYFPAAPSRYASDATTPCPPSPILMILHPPLTMLMLPQRPQDMPPTLPPHVHPRPRGLQCLCSCRNLKICLQHCHHMSALTNAYALAPHRLPCLRSHRTLKICLKHCHPISALTHAYTSAPLPYLPCHLPSLRSCIRLIGYSGLLAYNAITEVC</sequence>
<reference evidence="1" key="1">
    <citation type="submission" date="2021-03" db="EMBL/GenBank/DDBJ databases">
        <title>Draft genome sequence of rust myrtle Austropuccinia psidii MF-1, a brazilian biotype.</title>
        <authorList>
            <person name="Quecine M.C."/>
            <person name="Pachon D.M.R."/>
            <person name="Bonatelli M.L."/>
            <person name="Correr F.H."/>
            <person name="Franceschini L.M."/>
            <person name="Leite T.F."/>
            <person name="Margarido G.R.A."/>
            <person name="Almeida C.A."/>
            <person name="Ferrarezi J.A."/>
            <person name="Labate C.A."/>
        </authorList>
    </citation>
    <scope>NUCLEOTIDE SEQUENCE</scope>
    <source>
        <strain evidence="1">MF-1</strain>
    </source>
</reference>
<dbReference type="AlphaFoldDB" id="A0A9Q3Q155"/>
<accession>A0A9Q3Q155</accession>
<protein>
    <submittedName>
        <fullName evidence="1">Uncharacterized protein</fullName>
    </submittedName>
</protein>
<comment type="caution">
    <text evidence="1">The sequence shown here is derived from an EMBL/GenBank/DDBJ whole genome shotgun (WGS) entry which is preliminary data.</text>
</comment>
<keyword evidence="2" id="KW-1185">Reference proteome</keyword>
<evidence type="ECO:0000313" key="2">
    <source>
        <dbReference type="Proteomes" id="UP000765509"/>
    </source>
</evidence>